<evidence type="ECO:0000259" key="1">
    <source>
        <dbReference type="PROSITE" id="PS50234"/>
    </source>
</evidence>
<dbReference type="SMART" id="SM00327">
    <property type="entry name" value="VWA"/>
    <property type="match status" value="1"/>
</dbReference>
<dbReference type="PANTHER" id="PTHR10579">
    <property type="entry name" value="CALCIUM-ACTIVATED CHLORIDE CHANNEL REGULATOR"/>
    <property type="match status" value="1"/>
</dbReference>
<reference evidence="2" key="1">
    <citation type="submission" date="2016-03" db="EMBL/GenBank/DDBJ databases">
        <title>Gut transcriptome analysis on engorged females of Ornithodoros mimon (Acari: Argasidae) and phylogenetic inferences of soft ticks.</title>
        <authorList>
            <person name="Landulfo G.A."/>
            <person name="Giovanni D."/>
            <person name="Carvalho E."/>
            <person name="Junqueira-de-Azevedo I."/>
            <person name="Patane J."/>
            <person name="Mendoca R."/>
            <person name="Barros-Battesti D."/>
        </authorList>
    </citation>
    <scope>NUCLEOTIDE SEQUENCE</scope>
    <source>
        <strain evidence="2">Females</strain>
        <tissue evidence="2">Gut</tissue>
    </source>
</reference>
<dbReference type="InterPro" id="IPR002035">
    <property type="entry name" value="VWF_A"/>
</dbReference>
<dbReference type="SUPFAM" id="SSF53300">
    <property type="entry name" value="vWA-like"/>
    <property type="match status" value="1"/>
</dbReference>
<dbReference type="PROSITE" id="PS50234">
    <property type="entry name" value="VWFA"/>
    <property type="match status" value="1"/>
</dbReference>
<dbReference type="Pfam" id="PF00092">
    <property type="entry name" value="VWA"/>
    <property type="match status" value="1"/>
</dbReference>
<feature type="non-terminal residue" evidence="2">
    <location>
        <position position="321"/>
    </location>
</feature>
<organism evidence="2">
    <name type="scientific">Alectorobius mimon</name>
    <dbReference type="NCBI Taxonomy" id="360319"/>
    <lineage>
        <taxon>Eukaryota</taxon>
        <taxon>Metazoa</taxon>
        <taxon>Ecdysozoa</taxon>
        <taxon>Arthropoda</taxon>
        <taxon>Chelicerata</taxon>
        <taxon>Arachnida</taxon>
        <taxon>Acari</taxon>
        <taxon>Parasitiformes</taxon>
        <taxon>Ixodida</taxon>
        <taxon>Ixodoidea</taxon>
        <taxon>Argasidae</taxon>
        <taxon>Ornithodorinae</taxon>
        <taxon>Alectorobius</taxon>
    </lineage>
</organism>
<accession>A0A147B9M7</accession>
<dbReference type="GO" id="GO:0032991">
    <property type="term" value="C:protein-containing complex"/>
    <property type="evidence" value="ECO:0007669"/>
    <property type="project" value="UniProtKB-ARBA"/>
</dbReference>
<dbReference type="AlphaFoldDB" id="A0A147B9M7"/>
<feature type="domain" description="VWFA" evidence="1">
    <location>
        <begin position="37"/>
        <end position="207"/>
    </location>
</feature>
<dbReference type="InterPro" id="IPR051266">
    <property type="entry name" value="CLCR"/>
</dbReference>
<name>A0A147B9M7_9ACAR</name>
<sequence length="321" mass="34781">RSTWAVISNNSDFIRINGPVVLKPTLFRVVKAQVTQRVVLVLDVSGSMHGERINMLQRAAERYIQDSVPTDTELGIVVFSSTASVSAELTKVSSETRADLRKKVPKSAGGGTAIGSGLSLAIKVLEKNAQSIENSVIILMSDGEENERPYIKDVLPTLSDKGVIVHTLALGTDADKGLEDLARSTGGNSYAVVKEDDTVLDKLEKDFFSASMAQRTTDQQPVVLVNTQIFLDNKTTLFVIVDRELGKNLQFLVSGDDGTAKVVATSPSNRTYIAQYDSNLKRHKAFIGDTVEPGRWQVDIVRTNPSGDTSVSVTAVSEPKD</sequence>
<protein>
    <submittedName>
        <fullName evidence="2">Chloride channel accessory 2 like</fullName>
    </submittedName>
</protein>
<evidence type="ECO:0000313" key="2">
    <source>
        <dbReference type="EMBL" id="JAR87461.1"/>
    </source>
</evidence>
<dbReference type="InterPro" id="IPR036465">
    <property type="entry name" value="vWFA_dom_sf"/>
</dbReference>
<dbReference type="CDD" id="cd00198">
    <property type="entry name" value="vWFA"/>
    <property type="match status" value="1"/>
</dbReference>
<dbReference type="PANTHER" id="PTHR10579:SF177">
    <property type="entry name" value="CALCIUM-ACTIVATED CHLORIDE CHANNEL REGULATOR 4-LIKE PROTEIN"/>
    <property type="match status" value="1"/>
</dbReference>
<feature type="non-terminal residue" evidence="2">
    <location>
        <position position="1"/>
    </location>
</feature>
<proteinExistence type="predicted"/>
<dbReference type="Gene3D" id="3.40.50.410">
    <property type="entry name" value="von Willebrand factor, type A domain"/>
    <property type="match status" value="1"/>
</dbReference>
<dbReference type="EMBL" id="GEIB01000403">
    <property type="protein sequence ID" value="JAR87461.1"/>
    <property type="molecule type" value="Transcribed_RNA"/>
</dbReference>